<sequence length="383" mass="42137">MPSGEPKVPEQGFRRRVVGGFDENDVLAYVNALVNESQQQQMEYEEQIKQLQAQIEKMKKEQANARACVEKLQDELLQQTRRAEKAESDYAESEKKLADSVEQYSVSESRATGYQSKYRQSQKTLLEWQNRCQELEEEVKQLRAEKAAQPAVPAPAPEPVPPAPAVAPEPAPQPQPPAPTPSVEARKILADARIYAETAERRMRQEAEQQKTRMAENAKDLAAGVMVLRERLSRVDEKLSAAALDLENATAAIYAALDSTDADLESMGVKLNDFAQGTPESDPPAVEAEPEPAPESRSEPPAAPVPPARPAPEAPRPAERLRPAQPPVTTPAPRRVRPVPKAKPAPPPSRRLRRSSVHNSGSSRRAVAQSLLDAINRMSGDDK</sequence>
<feature type="compositionally biased region" description="Polar residues" evidence="1">
    <location>
        <begin position="102"/>
        <end position="120"/>
    </location>
</feature>
<proteinExistence type="predicted"/>
<protein>
    <recommendedName>
        <fullName evidence="4">DivIVA domain-containing protein</fullName>
    </recommendedName>
</protein>
<accession>A0ABR9R591</accession>
<dbReference type="Gene3D" id="1.20.1170.10">
    <property type="match status" value="1"/>
</dbReference>
<dbReference type="Proteomes" id="UP000768567">
    <property type="component" value="Unassembled WGS sequence"/>
</dbReference>
<feature type="compositionally biased region" description="Basic and acidic residues" evidence="1">
    <location>
        <begin position="81"/>
        <end position="99"/>
    </location>
</feature>
<evidence type="ECO:0000313" key="3">
    <source>
        <dbReference type="Proteomes" id="UP000768567"/>
    </source>
</evidence>
<comment type="caution">
    <text evidence="2">The sequence shown here is derived from an EMBL/GenBank/DDBJ whole genome shotgun (WGS) entry which is preliminary data.</text>
</comment>
<feature type="region of interest" description="Disordered" evidence="1">
    <location>
        <begin position="268"/>
        <end position="383"/>
    </location>
</feature>
<feature type="compositionally biased region" description="Pro residues" evidence="1">
    <location>
        <begin position="301"/>
        <end position="315"/>
    </location>
</feature>
<reference evidence="2 3" key="1">
    <citation type="submission" date="2020-10" db="EMBL/GenBank/DDBJ databases">
        <title>ChiBAC.</title>
        <authorList>
            <person name="Zenner C."/>
            <person name="Hitch T.C.A."/>
            <person name="Clavel T."/>
        </authorList>
    </citation>
    <scope>NUCLEOTIDE SEQUENCE [LARGE SCALE GENOMIC DNA]</scope>
    <source>
        <strain evidence="2 3">DSM 109015</strain>
    </source>
</reference>
<evidence type="ECO:0000256" key="1">
    <source>
        <dbReference type="SAM" id="MobiDB-lite"/>
    </source>
</evidence>
<dbReference type="RefSeq" id="WP_193502339.1">
    <property type="nucleotide sequence ID" value="NZ_JADCKC010000003.1"/>
</dbReference>
<organism evidence="2 3">
    <name type="scientific">Gemmiger gallinarum</name>
    <dbReference type="NCBI Taxonomy" id="2779354"/>
    <lineage>
        <taxon>Bacteria</taxon>
        <taxon>Bacillati</taxon>
        <taxon>Bacillota</taxon>
        <taxon>Clostridia</taxon>
        <taxon>Eubacteriales</taxon>
        <taxon>Gemmiger</taxon>
    </lineage>
</organism>
<keyword evidence="3" id="KW-1185">Reference proteome</keyword>
<feature type="compositionally biased region" description="Pro residues" evidence="1">
    <location>
        <begin position="152"/>
        <end position="180"/>
    </location>
</feature>
<feature type="region of interest" description="Disordered" evidence="1">
    <location>
        <begin position="140"/>
        <end position="183"/>
    </location>
</feature>
<name>A0ABR9R591_9FIRM</name>
<dbReference type="PRINTS" id="PR01217">
    <property type="entry name" value="PRICHEXTENSN"/>
</dbReference>
<dbReference type="EMBL" id="JADCKC010000003">
    <property type="protein sequence ID" value="MBE5038287.1"/>
    <property type="molecule type" value="Genomic_DNA"/>
</dbReference>
<evidence type="ECO:0000313" key="2">
    <source>
        <dbReference type="EMBL" id="MBE5038287.1"/>
    </source>
</evidence>
<evidence type="ECO:0008006" key="4">
    <source>
        <dbReference type="Google" id="ProtNLM"/>
    </source>
</evidence>
<gene>
    <name evidence="2" type="ORF">INF35_10865</name>
</gene>
<feature type="region of interest" description="Disordered" evidence="1">
    <location>
        <begin position="80"/>
        <end position="120"/>
    </location>
</feature>